<dbReference type="Pfam" id="PF00583">
    <property type="entry name" value="Acetyltransf_1"/>
    <property type="match status" value="1"/>
</dbReference>
<name>A0A1G7RBZ5_9PROT</name>
<evidence type="ECO:0000313" key="5">
    <source>
        <dbReference type="Proteomes" id="UP000199415"/>
    </source>
</evidence>
<keyword evidence="1 4" id="KW-0808">Transferase</keyword>
<evidence type="ECO:0000313" key="4">
    <source>
        <dbReference type="EMBL" id="SDG08287.1"/>
    </source>
</evidence>
<sequence length="184" mass="20645">MTVEHTTNLTATEIERITELEGADLHDLCDAAEAAIRDGGGFGWLQPPERHVMETYWKGVLLVPERDLLVARVDGVIAGSAQLLRAPRNNEAQAYVGTLSTFFMAPWARGHGLARRLVESIEELALSHGLKVLNLDVRESQRRAIQIYHHLGFVHWGTNPCYALVDGEWARGYYYYKYLAAEPA</sequence>
<dbReference type="AlphaFoldDB" id="A0A1G7RBZ5"/>
<keyword evidence="5" id="KW-1185">Reference proteome</keyword>
<protein>
    <submittedName>
        <fullName evidence="4">Protein N-acetyltransferase, RimJ/RimL family</fullName>
    </submittedName>
</protein>
<dbReference type="PANTHER" id="PTHR43877:SF2">
    <property type="entry name" value="AMINOALKYLPHOSPHONATE N-ACETYLTRANSFERASE-RELATED"/>
    <property type="match status" value="1"/>
</dbReference>
<gene>
    <name evidence="4" type="ORF">SAMN05216241_10575</name>
</gene>
<dbReference type="InterPro" id="IPR050832">
    <property type="entry name" value="Bact_Acetyltransf"/>
</dbReference>
<keyword evidence="2" id="KW-0012">Acyltransferase</keyword>
<dbReference type="GO" id="GO:0016747">
    <property type="term" value="F:acyltransferase activity, transferring groups other than amino-acyl groups"/>
    <property type="evidence" value="ECO:0007669"/>
    <property type="project" value="InterPro"/>
</dbReference>
<dbReference type="CDD" id="cd04301">
    <property type="entry name" value="NAT_SF"/>
    <property type="match status" value="1"/>
</dbReference>
<dbReference type="SUPFAM" id="SSF55729">
    <property type="entry name" value="Acyl-CoA N-acyltransferases (Nat)"/>
    <property type="match status" value="1"/>
</dbReference>
<dbReference type="InterPro" id="IPR016181">
    <property type="entry name" value="Acyl_CoA_acyltransferase"/>
</dbReference>
<dbReference type="PANTHER" id="PTHR43877">
    <property type="entry name" value="AMINOALKYLPHOSPHONATE N-ACETYLTRANSFERASE-RELATED-RELATED"/>
    <property type="match status" value="1"/>
</dbReference>
<organism evidence="4 5">
    <name type="scientific">Limimonas halophila</name>
    <dbReference type="NCBI Taxonomy" id="1082479"/>
    <lineage>
        <taxon>Bacteria</taxon>
        <taxon>Pseudomonadati</taxon>
        <taxon>Pseudomonadota</taxon>
        <taxon>Alphaproteobacteria</taxon>
        <taxon>Rhodospirillales</taxon>
        <taxon>Rhodovibrionaceae</taxon>
        <taxon>Limimonas</taxon>
    </lineage>
</organism>
<dbReference type="EMBL" id="FNCE01000005">
    <property type="protein sequence ID" value="SDG08287.1"/>
    <property type="molecule type" value="Genomic_DNA"/>
</dbReference>
<evidence type="ECO:0000256" key="1">
    <source>
        <dbReference type="ARBA" id="ARBA00022679"/>
    </source>
</evidence>
<accession>A0A1G7RBZ5</accession>
<dbReference type="Proteomes" id="UP000199415">
    <property type="component" value="Unassembled WGS sequence"/>
</dbReference>
<dbReference type="OrthoDB" id="9803907at2"/>
<dbReference type="RefSeq" id="WP_090019661.1">
    <property type="nucleotide sequence ID" value="NZ_FNCE01000005.1"/>
</dbReference>
<evidence type="ECO:0000256" key="2">
    <source>
        <dbReference type="ARBA" id="ARBA00023315"/>
    </source>
</evidence>
<feature type="domain" description="N-acetyltransferase" evidence="3">
    <location>
        <begin position="15"/>
        <end position="180"/>
    </location>
</feature>
<dbReference type="PROSITE" id="PS51186">
    <property type="entry name" value="GNAT"/>
    <property type="match status" value="1"/>
</dbReference>
<dbReference type="Gene3D" id="3.40.630.30">
    <property type="match status" value="1"/>
</dbReference>
<dbReference type="STRING" id="1082479.SAMN05216241_10575"/>
<evidence type="ECO:0000259" key="3">
    <source>
        <dbReference type="PROSITE" id="PS51186"/>
    </source>
</evidence>
<proteinExistence type="predicted"/>
<dbReference type="InterPro" id="IPR000182">
    <property type="entry name" value="GNAT_dom"/>
</dbReference>
<reference evidence="4 5" key="1">
    <citation type="submission" date="2016-10" db="EMBL/GenBank/DDBJ databases">
        <authorList>
            <person name="de Groot N.N."/>
        </authorList>
    </citation>
    <scope>NUCLEOTIDE SEQUENCE [LARGE SCALE GENOMIC DNA]</scope>
    <source>
        <strain evidence="4 5">DSM 25584</strain>
    </source>
</reference>